<dbReference type="Proteomes" id="UP000217348">
    <property type="component" value="Chromosome"/>
</dbReference>
<organism evidence="1 2">
    <name type="scientific">Capnocytophaga stomatis</name>
    <dbReference type="NCBI Taxonomy" id="1848904"/>
    <lineage>
        <taxon>Bacteria</taxon>
        <taxon>Pseudomonadati</taxon>
        <taxon>Bacteroidota</taxon>
        <taxon>Flavobacteriia</taxon>
        <taxon>Flavobacteriales</taxon>
        <taxon>Flavobacteriaceae</taxon>
        <taxon>Capnocytophaga</taxon>
    </lineage>
</organism>
<dbReference type="AlphaFoldDB" id="A0A250FWK9"/>
<dbReference type="EMBL" id="CP022387">
    <property type="protein sequence ID" value="ATA88825.1"/>
    <property type="molecule type" value="Genomic_DNA"/>
</dbReference>
<protein>
    <submittedName>
        <fullName evidence="1">Uncharacterized protein</fullName>
    </submittedName>
</protein>
<evidence type="ECO:0000313" key="1">
    <source>
        <dbReference type="EMBL" id="ATA88825.1"/>
    </source>
</evidence>
<accession>A0A250FWK9</accession>
<gene>
    <name evidence="1" type="ORF">CGC58_03240</name>
</gene>
<reference evidence="2" key="1">
    <citation type="submission" date="2017-06" db="EMBL/GenBank/DDBJ databases">
        <title>Capnocytophaga spp. assemblies.</title>
        <authorList>
            <person name="Gulvik C.A."/>
        </authorList>
    </citation>
    <scope>NUCLEOTIDE SEQUENCE [LARGE SCALE GENOMIC DNA]</scope>
    <source>
        <strain evidence="2">H2177</strain>
    </source>
</reference>
<dbReference type="RefSeq" id="WP_095895095.1">
    <property type="nucleotide sequence ID" value="NZ_BOQF01000012.1"/>
</dbReference>
<evidence type="ECO:0000313" key="2">
    <source>
        <dbReference type="Proteomes" id="UP000217348"/>
    </source>
</evidence>
<dbReference type="OrthoDB" id="1120922at2"/>
<dbReference type="KEGG" id="csto:CGC58_03240"/>
<proteinExistence type="predicted"/>
<name>A0A250FWK9_9FLAO</name>
<sequence length="219" mass="25483">MKGRRISELLYLEKYRLVFANYEEMSELKSELEEYGYDSDRMNEGKQLYVKAQNLYDKNTQETSEAKEAYAIFEQAFEQLVKAYGKHRKAAKVALMHKSEVWETFSIKGETPRAYLPFIKGAKIFYNQAITHQEARPLLERFKITEAIAQQQLSAIENVVSLRAKYEKLSGESQQATQDKNKAFAEIDKWIREFYAVAKIALEDKPQLLEGIGLQMRSQ</sequence>